<protein>
    <recommendedName>
        <fullName evidence="13">Gram-positive cocci surface proteins LPxTG domain-containing protein</fullName>
    </recommendedName>
</protein>
<accession>A0A939HAH8</accession>
<evidence type="ECO:0000256" key="4">
    <source>
        <dbReference type="ARBA" id="ARBA00022525"/>
    </source>
</evidence>
<dbReference type="InterPro" id="IPR008966">
    <property type="entry name" value="Adhesion_dom_sf"/>
</dbReference>
<comment type="caution">
    <text evidence="11">The sequence shown here is derived from an EMBL/GenBank/DDBJ whole genome shotgun (WGS) entry which is preliminary data.</text>
</comment>
<keyword evidence="7" id="KW-0472">Membrane</keyword>
<dbReference type="InterPro" id="IPR008456">
    <property type="entry name" value="Collagen-bd_dom"/>
</dbReference>
<name>A0A939HAH8_9CLOT</name>
<dbReference type="Proteomes" id="UP000664218">
    <property type="component" value="Unassembled WGS sequence"/>
</dbReference>
<evidence type="ECO:0000259" key="9">
    <source>
        <dbReference type="Pfam" id="PF17802"/>
    </source>
</evidence>
<dbReference type="Pfam" id="PF17802">
    <property type="entry name" value="SpaA"/>
    <property type="match status" value="14"/>
</dbReference>
<dbReference type="GO" id="GO:0007155">
    <property type="term" value="P:cell adhesion"/>
    <property type="evidence" value="ECO:0007669"/>
    <property type="project" value="InterPro"/>
</dbReference>
<dbReference type="Gene3D" id="2.60.40.1280">
    <property type="match status" value="1"/>
</dbReference>
<feature type="domain" description="Collagen binding" evidence="8">
    <location>
        <begin position="959"/>
        <end position="1070"/>
    </location>
</feature>
<gene>
    <name evidence="11" type="ORF">J3A84_06850</name>
</gene>
<dbReference type="EMBL" id="JAFNJU010000004">
    <property type="protein sequence ID" value="MBO1264745.1"/>
    <property type="molecule type" value="Genomic_DNA"/>
</dbReference>
<sequence>MRLKFRKFSAVFLAAVMLLQFVFTIPVSVFADMSEEEAGTVVKAVFLVREDGEAVSSADAGEELLLQIEWAYGSREGGLQRSLKLILPEELSAEEEERVFADEEDVSAGTLLIQGKEILLEIDQEEYQRQGVLEIPVRLGELEPGLHTLGILVGEEAKTFDVLVEEAGAGQLPEGSVETSTEPGSSFEEALDGAVESPLEPVQEDEPQELQQDAPVMEAAEAGSTEIDSAQFLFNNIYFLDSSFDESVDNPEDFVFDVDRPYDLNIKDNYGLLYFDFSLVDNHTVKAGDTFTFLLPEELRPVSGISGELGSIGKWFVAIDGTVRFEFSEGVNGDDVEGHFWFEVKLDEEKMDETIIQEIRFEVNPDFIMSFPVKPLGGSLLGKNGTINNNGYNASEAYWSIDINTSLDKLVNASVSDVIPGNMKLMTESLEVYRLDVTSSGVKTEGAKLEADKYELIVDAQGNPKVSFVNLTDEESRKAYRIRYTTEIIEPAEGFDGTQTFRNKAVLTNDGKSYTASSTVSSGYGRALDKLNPDYKWEDQTLSWSIRYNYNEKYIGKDQATITDTWTPGGVMELMEGAFHVYPVTMNSSGNATVSETPIDASLYTLNVNGMNGFTLAFNNDVENQAYEIRYKTRLLGSEGTGVVDKSGSVTNRVVTGTEKSDGSSGSWSQRGVIKSSTGYDVEKKEIGWKVLLNQNGYLMENLVVTDTFTGDGLTLLEDTVVIKSSSRTYVKGVDYMLEYTEPVFGVSSGGFTVRFLTDVEEPLTMTYTTHFERNADGTGTYGNKGAISWTENSVSYDSETGVVKVTPAGYTGPNGVKNGSYNTQTKEITWSIHTNYARLPIKAGYSILDEIPLHQKLVEGSLEVFTYNVDNKGNITGETPMDGADYTVLEPAGNGNKLEVRLLDTLLGTKASIGIRFRTVFADEWIRDAQVQNTSEVHNGGDRFTLEATVTVPGGGEYVHKSGVQTGIYNERVDWTVYLNRSQSLIKDYTLTDNPDLNSVLLEDTFAVYKTVVSDKGEVTKSAEMLEEGVDYDLVINTDNETGKQSFILKFSYDIRDAYILEYSSYIDPLVGKGEAIENAYTAEGITTEEITDGDVSSEVKNVNSGGAGGSSVRGGIKIIKTAEGDTQNVLEGAVFHLYTKDGAQLLRSGITDAEGIVRFGGLRRGEYLLKEVKAPEGYVISRNLANGVPITLSHENDGEFRELAYTNALTKINLRKVNEAGVLIQGEARFSLYASDGTLLLQNLATVNGRLTLTDLVEGSYYLQETRAPEGYILNPQKYSFTIKINANGTQNVPRVDVPNYQGQAEFTKTDGDGTPLAGAVFQLYRGMDRIGADLVSDGDGKVVIGSLSPGIYDIREVKAPSGYLLNTEEIRFTIPESVQGRPEVFDLGTFINHQGAVRLYKADEFGNPLEGAEFKIVDTENRIVKTGLVTGEDGRLYVGGLAPGSYSFIETKAPAGYVLEPTPIPFIISASAEGTPVVVSAGHKENYQGSVILEKINEEGEALSGAVFELFQILTGENMDRILVGTYTSDENGEVMVSGLAPGNYAFIEKTAPEGYLLNTDAIPFIILNEAVGRPARVEAGIAVNFKGNAELVKTDAAGNPLAGAEFQVLNAEMQPVLTGLLSEEDGKVYADELAPGRYYFQETKAPEGYLLNEELLAFEIEAEASGKPLTVEAGALMNYKGSAELMKTSEEGTPLSGAVFALYTEGGELVEDELLTDEEGKVRVDNLSPGNYEFREVSAPQGHIRNLYALTFTIHAQAEGKPETVDAGTLVNYKGKVMLMKTDEKGNALAGAVFALSFEGEVLDTYTTDAEGEISIDGLVPGKYTLTEVQAPEGYLRNTESVGFIIPEEQKGIPELIVLEDFINYKGAVLLLKTDEEGKTLSGAVFELFQILSGENMDRMLVGTYTSDENGEVTVEGLMPGNYAFMEKTAPEGYFLNTDAIPFTILNEAAGRPARVEAGTAVNYKGSAELVKTDAEGNPLAGAEFQVLNAEMQPVLTGLLSEEDGKVFAEELAPGRYYFQETKAPEGYLLNEELLAFEIEAEASGKPLTVEAGALMNYKGSAELIKTSEEGTPLSGAIFALYSEGGELVEDELLTDEEGKVRVDNLSPGNYEFREVSAPQGHIRNLYALTFTIHAQAVGKPETVDAGTLVNYQGKVMLMKTDEKGNALAGAVFALSFEGEVLDTYTTDAEGEISIDGLAPGNYTLKEVQSPEGFILDETIYDFTVLAEALGEPEVIRAGDAVNYKGVVFLKKTDAEGLGLEGAVFTIRDGEGNLIATVESDADGSIRVEGLAPGNYSMNEVEAPSGYIRNETVLTFTIESTLLGKPEAVDLGVFVNHQGALTIRKVDEEGKPLAGAEFRLSDSSGNIYGEKLVSDSAGEIVVTGLKPGSYVLVETKAPEGYRLSETEHAFDIKDSHKGEPEAISVTVVNEEMPEEENVGNLPSAGSKDSGFLPGILGMLFIAAGLSYLMKQKKRA</sequence>
<evidence type="ECO:0000256" key="3">
    <source>
        <dbReference type="ARBA" id="ARBA00022512"/>
    </source>
</evidence>
<evidence type="ECO:0000313" key="12">
    <source>
        <dbReference type="Proteomes" id="UP000664218"/>
    </source>
</evidence>
<feature type="domain" description="SpaA-like prealbumin fold" evidence="9">
    <location>
        <begin position="1592"/>
        <end position="1668"/>
    </location>
</feature>
<keyword evidence="12" id="KW-1185">Reference proteome</keyword>
<dbReference type="Gene3D" id="2.60.40.10">
    <property type="entry name" value="Immunoglobulins"/>
    <property type="match status" value="14"/>
</dbReference>
<organism evidence="11 12">
    <name type="scientific">Proteiniclasticum aestuarii</name>
    <dbReference type="NCBI Taxonomy" id="2817862"/>
    <lineage>
        <taxon>Bacteria</taxon>
        <taxon>Bacillati</taxon>
        <taxon>Bacillota</taxon>
        <taxon>Clostridia</taxon>
        <taxon>Eubacteriales</taxon>
        <taxon>Clostridiaceae</taxon>
        <taxon>Proteiniclasticum</taxon>
    </lineage>
</organism>
<evidence type="ECO:0000256" key="5">
    <source>
        <dbReference type="ARBA" id="ARBA00022729"/>
    </source>
</evidence>
<dbReference type="Gene3D" id="2.60.40.740">
    <property type="match status" value="5"/>
</dbReference>
<dbReference type="SUPFAM" id="SSF49478">
    <property type="entry name" value="Cna protein B-type domain"/>
    <property type="match status" value="13"/>
</dbReference>
<keyword evidence="5" id="KW-0732">Signal</keyword>
<keyword evidence="7" id="KW-0812">Transmembrane</keyword>
<dbReference type="InterPro" id="IPR041033">
    <property type="entry name" value="SpaA_PFL_dom_1"/>
</dbReference>
<feature type="domain" description="SpaA-like prealbumin fold" evidence="9">
    <location>
        <begin position="2252"/>
        <end position="2324"/>
    </location>
</feature>
<evidence type="ECO:0000259" key="10">
    <source>
        <dbReference type="Pfam" id="PF17961"/>
    </source>
</evidence>
<dbReference type="SUPFAM" id="SSF49401">
    <property type="entry name" value="Bacterial adhesins"/>
    <property type="match status" value="6"/>
</dbReference>
<dbReference type="GO" id="GO:0005518">
    <property type="term" value="F:collagen binding"/>
    <property type="evidence" value="ECO:0007669"/>
    <property type="project" value="InterPro"/>
</dbReference>
<feature type="domain" description="Collagen binding" evidence="8">
    <location>
        <begin position="382"/>
        <end position="510"/>
    </location>
</feature>
<evidence type="ECO:0000256" key="6">
    <source>
        <dbReference type="ARBA" id="ARBA00023088"/>
    </source>
</evidence>
<reference evidence="11" key="1">
    <citation type="submission" date="2021-03" db="EMBL/GenBank/DDBJ databases">
        <title>Proteiniclasticum marinus sp. nov., isolated from tidal flat sediment.</title>
        <authorList>
            <person name="Namirimu T."/>
            <person name="Yang J.-A."/>
            <person name="Yang S.-H."/>
            <person name="Kim Y.-J."/>
            <person name="Kwon K.K."/>
        </authorList>
    </citation>
    <scope>NUCLEOTIDE SEQUENCE</scope>
    <source>
        <strain evidence="11">SCR006</strain>
    </source>
</reference>
<feature type="domain" description="Collagen binding" evidence="8">
    <location>
        <begin position="816"/>
        <end position="935"/>
    </location>
</feature>
<feature type="domain" description="SpaA-like prealbumin fold" evidence="9">
    <location>
        <begin position="1970"/>
        <end position="2047"/>
    </location>
</feature>
<feature type="domain" description="SpaA-like prealbumin fold" evidence="9">
    <location>
        <begin position="1213"/>
        <end position="1292"/>
    </location>
</feature>
<dbReference type="InterPro" id="IPR011252">
    <property type="entry name" value="Fibrogen-bd_dom1"/>
</dbReference>
<keyword evidence="7" id="KW-1133">Transmembrane helix</keyword>
<proteinExistence type="inferred from homology"/>
<feature type="domain" description="SpaA-like prealbumin fold" evidence="9">
    <location>
        <begin position="1779"/>
        <end position="1854"/>
    </location>
</feature>
<evidence type="ECO:0000313" key="11">
    <source>
        <dbReference type="EMBL" id="MBO1264745.1"/>
    </source>
</evidence>
<feature type="domain" description="SpaA-like prealbumin fold" evidence="9">
    <location>
        <begin position="1492"/>
        <end position="1571"/>
    </location>
</feature>
<feature type="domain" description="SpaA-like prealbumin fold" evidence="9">
    <location>
        <begin position="1872"/>
        <end position="1951"/>
    </location>
</feature>
<feature type="domain" description="SpaA-like prealbumin fold" evidence="9">
    <location>
        <begin position="1306"/>
        <end position="1380"/>
    </location>
</feature>
<dbReference type="RefSeq" id="WP_207599265.1">
    <property type="nucleotide sequence ID" value="NZ_JAFNJU010000004.1"/>
</dbReference>
<feature type="domain" description="SpaA-like prealbumin fold" evidence="9">
    <location>
        <begin position="2344"/>
        <end position="2420"/>
    </location>
</feature>
<feature type="domain" description="SpaA-like prealbumin fold" evidence="9">
    <location>
        <begin position="2064"/>
        <end position="2141"/>
    </location>
</feature>
<feature type="domain" description="SpaA-like prealbumin fold" evidence="9">
    <location>
        <begin position="1399"/>
        <end position="1475"/>
    </location>
</feature>
<feature type="domain" description="Collagen binding" evidence="8">
    <location>
        <begin position="539"/>
        <end position="635"/>
    </location>
</feature>
<dbReference type="Pfam" id="PF05737">
    <property type="entry name" value="Collagen_bind"/>
    <property type="match status" value="4"/>
</dbReference>
<dbReference type="PANTHER" id="PTHR36108">
    <property type="entry name" value="COLOSSIN-B-RELATED"/>
    <property type="match status" value="1"/>
</dbReference>
<feature type="domain" description="SpaA-like prealbumin fold" evidence="9">
    <location>
        <begin position="1117"/>
        <end position="1185"/>
    </location>
</feature>
<feature type="domain" description="SpaA-like prealbumin fold" evidence="9">
    <location>
        <begin position="1685"/>
        <end position="1762"/>
    </location>
</feature>
<dbReference type="InterPro" id="IPR013783">
    <property type="entry name" value="Ig-like_fold"/>
</dbReference>
<keyword evidence="3" id="KW-0134">Cell wall</keyword>
<feature type="domain" description="SDR-like Ig" evidence="10">
    <location>
        <begin position="275"/>
        <end position="352"/>
    </location>
</feature>
<dbReference type="Pfam" id="PF17961">
    <property type="entry name" value="Big_8"/>
    <property type="match status" value="1"/>
</dbReference>
<comment type="subcellular location">
    <subcellularLocation>
        <location evidence="1">Secreted</location>
        <location evidence="1">Cell wall</location>
        <topology evidence="1">Peptidoglycan-anchor</topology>
    </subcellularLocation>
</comment>
<dbReference type="PANTHER" id="PTHR36108:SF13">
    <property type="entry name" value="COLOSSIN-B-RELATED"/>
    <property type="match status" value="1"/>
</dbReference>
<evidence type="ECO:0000259" key="8">
    <source>
        <dbReference type="Pfam" id="PF05737"/>
    </source>
</evidence>
<evidence type="ECO:0008006" key="13">
    <source>
        <dbReference type="Google" id="ProtNLM"/>
    </source>
</evidence>
<evidence type="ECO:0000256" key="2">
    <source>
        <dbReference type="ARBA" id="ARBA00007257"/>
    </source>
</evidence>
<dbReference type="InterPro" id="IPR041171">
    <property type="entry name" value="SDR_Ig"/>
</dbReference>
<evidence type="ECO:0000256" key="1">
    <source>
        <dbReference type="ARBA" id="ARBA00004168"/>
    </source>
</evidence>
<evidence type="ECO:0000256" key="7">
    <source>
        <dbReference type="SAM" id="Phobius"/>
    </source>
</evidence>
<keyword evidence="6" id="KW-0572">Peptidoglycan-anchor</keyword>
<comment type="similarity">
    <text evidence="2">Belongs to the serine-aspartate repeat-containing protein (SDr) family.</text>
</comment>
<keyword evidence="4" id="KW-0964">Secreted</keyword>
<feature type="domain" description="SpaA-like prealbumin fold" evidence="9">
    <location>
        <begin position="2158"/>
        <end position="2230"/>
    </location>
</feature>
<feature type="transmembrane region" description="Helical" evidence="7">
    <location>
        <begin position="2454"/>
        <end position="2473"/>
    </location>
</feature>